<dbReference type="AlphaFoldDB" id="S2KTN1"/>
<gene>
    <name evidence="2" type="ORF">HMPREF0179_05162</name>
</gene>
<evidence type="ECO:0000313" key="2">
    <source>
        <dbReference type="EMBL" id="EPC05878.1"/>
    </source>
</evidence>
<name>S2KTN1_BILW3</name>
<reference evidence="2 3" key="2">
    <citation type="submission" date="2013-04" db="EMBL/GenBank/DDBJ databases">
        <title>The Genome Sequence of Bilophila wadsworthia 3_1_6.</title>
        <authorList>
            <consortium name="The Broad Institute Genomics Platform"/>
            <person name="Earl A."/>
            <person name="Ward D."/>
            <person name="Feldgarden M."/>
            <person name="Gevers D."/>
            <person name="Sibley C."/>
            <person name="Strauss J."/>
            <person name="Allen-Vercoe E."/>
            <person name="Walker B."/>
            <person name="Young S."/>
            <person name="Zeng Q."/>
            <person name="Gargeya S."/>
            <person name="Fitzgerald M."/>
            <person name="Haas B."/>
            <person name="Abouelleil A."/>
            <person name="Allen A.W."/>
            <person name="Alvarado L."/>
            <person name="Arachchi H.M."/>
            <person name="Berlin A.M."/>
            <person name="Chapman S.B."/>
            <person name="Gainer-Dewar J."/>
            <person name="Goldberg J."/>
            <person name="Griggs A."/>
            <person name="Gujja S."/>
            <person name="Hansen M."/>
            <person name="Howarth C."/>
            <person name="Imamovic A."/>
            <person name="Ireland A."/>
            <person name="Larimer J."/>
            <person name="McCowan C."/>
            <person name="Murphy C."/>
            <person name="Pearson M."/>
            <person name="Poon T.W."/>
            <person name="Priest M."/>
            <person name="Roberts A."/>
            <person name="Saif S."/>
            <person name="Shea T."/>
            <person name="Sisk P."/>
            <person name="Sykes S."/>
            <person name="Wortman J."/>
            <person name="Nusbaum C."/>
            <person name="Birren B."/>
        </authorList>
    </citation>
    <scope>NUCLEOTIDE SEQUENCE [LARGE SCALE GENOMIC DNA]</scope>
    <source>
        <strain evidence="2 3">3_1_6</strain>
    </source>
</reference>
<keyword evidence="1" id="KW-0732">Signal</keyword>
<organism evidence="2 3">
    <name type="scientific">Bilophila wadsworthia (strain 3_1_6)</name>
    <dbReference type="NCBI Taxonomy" id="563192"/>
    <lineage>
        <taxon>Bacteria</taxon>
        <taxon>Pseudomonadati</taxon>
        <taxon>Thermodesulfobacteriota</taxon>
        <taxon>Desulfovibrionia</taxon>
        <taxon>Desulfovibrionales</taxon>
        <taxon>Desulfovibrionaceae</taxon>
        <taxon>Bilophila</taxon>
    </lineage>
</organism>
<sequence>MLKKSVVTCLCFMIFVLSLSQQGNCAEQNHILFCRTFNDKWEPIDPSETFETNVVSWIAQGEKSFETPRIIVSLYKKIGAEERLLERKPMDVRPAWDTTGVRNMALPEEGTYILALDKPDGTPISSGMFTIKAMSISGSPLPEETLGTTLAKIFNKYLPKK</sequence>
<comment type="caution">
    <text evidence="2">The sequence shown here is derived from an EMBL/GenBank/DDBJ whole genome shotgun (WGS) entry which is preliminary data.</text>
</comment>
<protein>
    <recommendedName>
        <fullName evidence="4">YtkA-like domain-containing protein</fullName>
    </recommendedName>
</protein>
<dbReference type="Proteomes" id="UP000006034">
    <property type="component" value="Unassembled WGS sequence"/>
</dbReference>
<dbReference type="RefSeq" id="WP_016360559.1">
    <property type="nucleotide sequence ID" value="NZ_KE150238.1"/>
</dbReference>
<reference evidence="2 3" key="1">
    <citation type="submission" date="2010-10" db="EMBL/GenBank/DDBJ databases">
        <authorList>
            <consortium name="The Broad Institute Genome Sequencing Platform"/>
            <person name="Ward D."/>
            <person name="Earl A."/>
            <person name="Feldgarden M."/>
            <person name="Young S.K."/>
            <person name="Gargeya S."/>
            <person name="Zeng Q."/>
            <person name="Alvarado L."/>
            <person name="Berlin A."/>
            <person name="Bochicchio J."/>
            <person name="Chapman S.B."/>
            <person name="Chen Z."/>
            <person name="Freedman E."/>
            <person name="Gellesch M."/>
            <person name="Goldberg J."/>
            <person name="Griggs A."/>
            <person name="Gujja S."/>
            <person name="Heilman E."/>
            <person name="Heiman D."/>
            <person name="Howarth C."/>
            <person name="Mehta T."/>
            <person name="Neiman D."/>
            <person name="Pearson M."/>
            <person name="Roberts A."/>
            <person name="Saif S."/>
            <person name="Shea T."/>
            <person name="Shenoy N."/>
            <person name="Sisk P."/>
            <person name="Stolte C."/>
            <person name="Sykes S."/>
            <person name="White J."/>
            <person name="Yandava C."/>
            <person name="Allen-Vercoe E."/>
            <person name="Sibley C."/>
            <person name="Ambrose C.E."/>
            <person name="Strauss J."/>
            <person name="Daigneault M."/>
            <person name="Haas B."/>
            <person name="Nusbaum C."/>
            <person name="Birren B."/>
        </authorList>
    </citation>
    <scope>NUCLEOTIDE SEQUENCE [LARGE SCALE GENOMIC DNA]</scope>
    <source>
        <strain evidence="2 3">3_1_6</strain>
    </source>
</reference>
<dbReference type="GeneID" id="78084911"/>
<dbReference type="EMBL" id="ADCP02000001">
    <property type="protein sequence ID" value="EPC05878.1"/>
    <property type="molecule type" value="Genomic_DNA"/>
</dbReference>
<accession>S2KTN1</accession>
<feature type="signal peptide" evidence="1">
    <location>
        <begin position="1"/>
        <end position="25"/>
    </location>
</feature>
<evidence type="ECO:0000256" key="1">
    <source>
        <dbReference type="SAM" id="SignalP"/>
    </source>
</evidence>
<keyword evidence="3" id="KW-1185">Reference proteome</keyword>
<dbReference type="STRING" id="563192.HMPREF0179_05162"/>
<evidence type="ECO:0008006" key="4">
    <source>
        <dbReference type="Google" id="ProtNLM"/>
    </source>
</evidence>
<evidence type="ECO:0000313" key="3">
    <source>
        <dbReference type="Proteomes" id="UP000006034"/>
    </source>
</evidence>
<feature type="chain" id="PRO_5004498465" description="YtkA-like domain-containing protein" evidence="1">
    <location>
        <begin position="26"/>
        <end position="161"/>
    </location>
</feature>
<proteinExistence type="predicted"/>
<dbReference type="HOGENOM" id="CLU_1640515_0_0_7"/>